<gene>
    <name evidence="2" type="ORF">LY79DRAFT_279905</name>
</gene>
<evidence type="ECO:0000313" key="3">
    <source>
        <dbReference type="Proteomes" id="UP001230504"/>
    </source>
</evidence>
<dbReference type="GeneID" id="85436350"/>
<dbReference type="Proteomes" id="UP001230504">
    <property type="component" value="Unassembled WGS sequence"/>
</dbReference>
<dbReference type="AlphaFoldDB" id="A0AAD8PW10"/>
<protein>
    <submittedName>
        <fullName evidence="2">Uncharacterized protein</fullName>
    </submittedName>
</protein>
<feature type="region of interest" description="Disordered" evidence="1">
    <location>
        <begin position="13"/>
        <end position="95"/>
    </location>
</feature>
<organism evidence="2 3">
    <name type="scientific">Colletotrichum navitas</name>
    <dbReference type="NCBI Taxonomy" id="681940"/>
    <lineage>
        <taxon>Eukaryota</taxon>
        <taxon>Fungi</taxon>
        <taxon>Dikarya</taxon>
        <taxon>Ascomycota</taxon>
        <taxon>Pezizomycotina</taxon>
        <taxon>Sordariomycetes</taxon>
        <taxon>Hypocreomycetidae</taxon>
        <taxon>Glomerellales</taxon>
        <taxon>Glomerellaceae</taxon>
        <taxon>Colletotrichum</taxon>
        <taxon>Colletotrichum graminicola species complex</taxon>
    </lineage>
</organism>
<reference evidence="2" key="1">
    <citation type="submission" date="2021-06" db="EMBL/GenBank/DDBJ databases">
        <title>Comparative genomics, transcriptomics and evolutionary studies reveal genomic signatures of adaptation to plant cell wall in hemibiotrophic fungi.</title>
        <authorList>
            <consortium name="DOE Joint Genome Institute"/>
            <person name="Baroncelli R."/>
            <person name="Diaz J.F."/>
            <person name="Benocci T."/>
            <person name="Peng M."/>
            <person name="Battaglia E."/>
            <person name="Haridas S."/>
            <person name="Andreopoulos W."/>
            <person name="Labutti K."/>
            <person name="Pangilinan J."/>
            <person name="Floch G.L."/>
            <person name="Makela M.R."/>
            <person name="Henrissat B."/>
            <person name="Grigoriev I.V."/>
            <person name="Crouch J.A."/>
            <person name="De Vries R.P."/>
            <person name="Sukno S.A."/>
            <person name="Thon M.R."/>
        </authorList>
    </citation>
    <scope>NUCLEOTIDE SEQUENCE</scope>
    <source>
        <strain evidence="2">CBS 125086</strain>
    </source>
</reference>
<feature type="compositionally biased region" description="Basic and acidic residues" evidence="1">
    <location>
        <begin position="52"/>
        <end position="63"/>
    </location>
</feature>
<comment type="caution">
    <text evidence="2">The sequence shown here is derived from an EMBL/GenBank/DDBJ whole genome shotgun (WGS) entry which is preliminary data.</text>
</comment>
<accession>A0AAD8PW10</accession>
<name>A0AAD8PW10_9PEZI</name>
<proteinExistence type="predicted"/>
<keyword evidence="3" id="KW-1185">Reference proteome</keyword>
<sequence>MGALIFRCNCTDDQSMASKGGKGHTSQVYPGETRSPPPTGQLGRDAGPADVLFDRETERGMRERSKRQTLSRSNREESSRMGCGVDGGREHDGRDREARLAVQGICIYLK</sequence>
<evidence type="ECO:0000256" key="1">
    <source>
        <dbReference type="SAM" id="MobiDB-lite"/>
    </source>
</evidence>
<dbReference type="RefSeq" id="XP_060411999.1">
    <property type="nucleotide sequence ID" value="XM_060552110.1"/>
</dbReference>
<evidence type="ECO:0000313" key="2">
    <source>
        <dbReference type="EMBL" id="KAK1584943.1"/>
    </source>
</evidence>
<dbReference type="EMBL" id="JAHLJV010000049">
    <property type="protein sequence ID" value="KAK1584943.1"/>
    <property type="molecule type" value="Genomic_DNA"/>
</dbReference>